<dbReference type="InterPro" id="IPR038592">
    <property type="entry name" value="CheD-like_sf"/>
</dbReference>
<keyword evidence="5" id="KW-1185">Reference proteome</keyword>
<evidence type="ECO:0000256" key="1">
    <source>
        <dbReference type="ARBA" id="ARBA00022500"/>
    </source>
</evidence>
<reference evidence="5" key="1">
    <citation type="journal article" date="2022" name="ISME J.">
        <title>Genetic and phylogenetic analysis of dissimilatory iodate-reducing bacteria identifies potential niches across the world's oceans.</title>
        <authorList>
            <person name="Reyes-Umana V."/>
            <person name="Henning Z."/>
            <person name="Lee K."/>
            <person name="Barnum T.P."/>
            <person name="Coates J.D."/>
        </authorList>
    </citation>
    <scope>NUCLEOTIDE SEQUENCE [LARGE SCALE GENOMIC DNA]</scope>
    <source>
        <strain evidence="5">IR12</strain>
    </source>
</reference>
<dbReference type="HAMAP" id="MF_01440">
    <property type="entry name" value="CheD"/>
    <property type="match status" value="1"/>
</dbReference>
<accession>A0A944DG26</accession>
<sequence length="214" mass="23158">MPRATPAERTGHLAAQRYFDRTFAREMVKVQPGEYFVSADGGAMTTVLGSCVSACIRDVALGVGGLNHFMLPGAERDAGAVSASARYGVFAMEVLINHLLKLGARRERLEAKLFGGGRVVASIIHSDVGARNVRFVRDYLATEGIPVVAEDLQDECSRKLVYFPDSGRAMVKRMSATAPVDALLRERIYQRRLLAAPVVGEVELFGAARMASVS</sequence>
<dbReference type="NCBIfam" id="NF010013">
    <property type="entry name" value="PRK13487.1"/>
    <property type="match status" value="1"/>
</dbReference>
<keyword evidence="2 3" id="KW-0378">Hydrolase</keyword>
<dbReference type="InterPro" id="IPR005659">
    <property type="entry name" value="Chemorcpt_Glu_NH3ase_CheD"/>
</dbReference>
<dbReference type="CDD" id="cd16352">
    <property type="entry name" value="CheD"/>
    <property type="match status" value="1"/>
</dbReference>
<protein>
    <recommendedName>
        <fullName evidence="3">Probable chemoreceptor glutamine deamidase CheD</fullName>
        <ecNumber evidence="3">3.5.1.44</ecNumber>
    </recommendedName>
</protein>
<comment type="similarity">
    <text evidence="3">Belongs to the CheD family.</text>
</comment>
<dbReference type="Gene3D" id="3.30.1330.200">
    <property type="match status" value="1"/>
</dbReference>
<dbReference type="AlphaFoldDB" id="A0A944DG26"/>
<dbReference type="Proteomes" id="UP000694660">
    <property type="component" value="Unassembled WGS sequence"/>
</dbReference>
<dbReference type="RefSeq" id="WP_214363486.1">
    <property type="nucleotide sequence ID" value="NZ_JAEKFT010000032.1"/>
</dbReference>
<dbReference type="InterPro" id="IPR011324">
    <property type="entry name" value="Cytotoxic_necrot_fac-like_cat"/>
</dbReference>
<gene>
    <name evidence="3 4" type="primary">cheD</name>
    <name evidence="4" type="ORF">I8J34_20420</name>
</gene>
<comment type="function">
    <text evidence="3">Probably deamidates glutamine residues to glutamate on methyl-accepting chemotaxis receptors (MCPs), playing an important role in chemotaxis.</text>
</comment>
<name>A0A944DG26_DENI1</name>
<dbReference type="Pfam" id="PF03975">
    <property type="entry name" value="CheD"/>
    <property type="match status" value="1"/>
</dbReference>
<proteinExistence type="inferred from homology"/>
<evidence type="ECO:0000313" key="4">
    <source>
        <dbReference type="EMBL" id="MBT0963557.1"/>
    </source>
</evidence>
<organism evidence="4 5">
    <name type="scientific">Denitromonas iodatirespirans</name>
    <dbReference type="NCBI Taxonomy" id="2795389"/>
    <lineage>
        <taxon>Bacteria</taxon>
        <taxon>Pseudomonadati</taxon>
        <taxon>Pseudomonadota</taxon>
        <taxon>Betaproteobacteria</taxon>
        <taxon>Rhodocyclales</taxon>
        <taxon>Zoogloeaceae</taxon>
        <taxon>Denitromonas</taxon>
    </lineage>
</organism>
<dbReference type="GO" id="GO:0006935">
    <property type="term" value="P:chemotaxis"/>
    <property type="evidence" value="ECO:0007669"/>
    <property type="project" value="UniProtKB-UniRule"/>
</dbReference>
<dbReference type="SUPFAM" id="SSF64438">
    <property type="entry name" value="CNF1/YfiH-like putative cysteine hydrolases"/>
    <property type="match status" value="1"/>
</dbReference>
<evidence type="ECO:0000313" key="5">
    <source>
        <dbReference type="Proteomes" id="UP000694660"/>
    </source>
</evidence>
<dbReference type="GO" id="GO:0050568">
    <property type="term" value="F:protein-glutamine glutaminase activity"/>
    <property type="evidence" value="ECO:0007669"/>
    <property type="project" value="UniProtKB-UniRule"/>
</dbReference>
<evidence type="ECO:0000256" key="3">
    <source>
        <dbReference type="HAMAP-Rule" id="MF_01440"/>
    </source>
</evidence>
<dbReference type="EMBL" id="JAEKFT010000032">
    <property type="protein sequence ID" value="MBT0963557.1"/>
    <property type="molecule type" value="Genomic_DNA"/>
</dbReference>
<comment type="catalytic activity">
    <reaction evidence="3">
        <text>L-glutaminyl-[protein] + H2O = L-glutamyl-[protein] + NH4(+)</text>
        <dbReference type="Rhea" id="RHEA:16441"/>
        <dbReference type="Rhea" id="RHEA-COMP:10207"/>
        <dbReference type="Rhea" id="RHEA-COMP:10208"/>
        <dbReference type="ChEBI" id="CHEBI:15377"/>
        <dbReference type="ChEBI" id="CHEBI:28938"/>
        <dbReference type="ChEBI" id="CHEBI:29973"/>
        <dbReference type="ChEBI" id="CHEBI:30011"/>
        <dbReference type="EC" id="3.5.1.44"/>
    </reaction>
</comment>
<dbReference type="EC" id="3.5.1.44" evidence="3"/>
<comment type="caution">
    <text evidence="4">The sequence shown here is derived from an EMBL/GenBank/DDBJ whole genome shotgun (WGS) entry which is preliminary data.</text>
</comment>
<dbReference type="PANTHER" id="PTHR35147">
    <property type="entry name" value="CHEMORECEPTOR GLUTAMINE DEAMIDASE CHED-RELATED"/>
    <property type="match status" value="1"/>
</dbReference>
<dbReference type="PANTHER" id="PTHR35147:SF2">
    <property type="entry name" value="CHEMORECEPTOR GLUTAMINE DEAMIDASE CHED-RELATED"/>
    <property type="match status" value="1"/>
</dbReference>
<keyword evidence="1 3" id="KW-0145">Chemotaxis</keyword>
<evidence type="ECO:0000256" key="2">
    <source>
        <dbReference type="ARBA" id="ARBA00022801"/>
    </source>
</evidence>